<proteinExistence type="predicted"/>
<evidence type="ECO:0000313" key="3">
    <source>
        <dbReference type="Proteomes" id="UP001432039"/>
    </source>
</evidence>
<protein>
    <submittedName>
        <fullName evidence="2">Uncharacterized protein</fullName>
    </submittedName>
</protein>
<gene>
    <name evidence="2" type="ORF">OG517_39275</name>
</gene>
<dbReference type="EMBL" id="CP108090">
    <property type="protein sequence ID" value="WUQ16972.1"/>
    <property type="molecule type" value="Genomic_DNA"/>
</dbReference>
<sequence length="156" mass="16610">MLDEAMVALAASVGSGVVQAAGTDAWQAMRNRLARVFGRGDRQQEAVQLERLDRTAAELTTAGQDADEPEGNEPAANGSEERARHGAAWRTRTEDLLEQLDPDERAAVAAEFRALLDAAAAARPAAGGFTRNTYFGPTAVQSGDGNVQVNRFDSRP</sequence>
<evidence type="ECO:0000313" key="2">
    <source>
        <dbReference type="EMBL" id="WUQ16972.1"/>
    </source>
</evidence>
<dbReference type="Proteomes" id="UP001432039">
    <property type="component" value="Chromosome"/>
</dbReference>
<feature type="region of interest" description="Disordered" evidence="1">
    <location>
        <begin position="50"/>
        <end position="90"/>
    </location>
</feature>
<accession>A0ABZ1TP01</accession>
<keyword evidence="3" id="KW-1185">Reference proteome</keyword>
<name>A0ABZ1TP01_STRVG</name>
<dbReference type="RefSeq" id="WP_328965212.1">
    <property type="nucleotide sequence ID" value="NZ_CP108090.1"/>
</dbReference>
<evidence type="ECO:0000256" key="1">
    <source>
        <dbReference type="SAM" id="MobiDB-lite"/>
    </source>
</evidence>
<reference evidence="2" key="1">
    <citation type="submission" date="2022-10" db="EMBL/GenBank/DDBJ databases">
        <title>The complete genomes of actinobacterial strains from the NBC collection.</title>
        <authorList>
            <person name="Joergensen T.S."/>
            <person name="Alvarez Arevalo M."/>
            <person name="Sterndorff E.B."/>
            <person name="Faurdal D."/>
            <person name="Vuksanovic O."/>
            <person name="Mourched A.-S."/>
            <person name="Charusanti P."/>
            <person name="Shaw S."/>
            <person name="Blin K."/>
            <person name="Weber T."/>
        </authorList>
    </citation>
    <scope>NUCLEOTIDE SEQUENCE</scope>
    <source>
        <strain evidence="2">NBC_00248</strain>
    </source>
</reference>
<feature type="region of interest" description="Disordered" evidence="1">
    <location>
        <begin position="135"/>
        <end position="156"/>
    </location>
</feature>
<organism evidence="2 3">
    <name type="scientific">Streptomyces virginiae</name>
    <name type="common">Streptomyces cinnamonensis</name>
    <dbReference type="NCBI Taxonomy" id="1961"/>
    <lineage>
        <taxon>Bacteria</taxon>
        <taxon>Bacillati</taxon>
        <taxon>Actinomycetota</taxon>
        <taxon>Actinomycetes</taxon>
        <taxon>Kitasatosporales</taxon>
        <taxon>Streptomycetaceae</taxon>
        <taxon>Streptomyces</taxon>
    </lineage>
</organism>